<comment type="catalytic activity">
    <reaction evidence="13 14">
        <text>[thioredoxin]-disulfide + sulfite + AMP + 2 H(+) = adenosine 5'-phosphosulfate + [thioredoxin]-dithiol</text>
        <dbReference type="Rhea" id="RHEA:21976"/>
        <dbReference type="Rhea" id="RHEA-COMP:10698"/>
        <dbReference type="Rhea" id="RHEA-COMP:10700"/>
        <dbReference type="ChEBI" id="CHEBI:15378"/>
        <dbReference type="ChEBI" id="CHEBI:17359"/>
        <dbReference type="ChEBI" id="CHEBI:29950"/>
        <dbReference type="ChEBI" id="CHEBI:50058"/>
        <dbReference type="ChEBI" id="CHEBI:58243"/>
        <dbReference type="ChEBI" id="CHEBI:456215"/>
        <dbReference type="EC" id="1.8.4.10"/>
    </reaction>
</comment>
<dbReference type="GO" id="GO:0019379">
    <property type="term" value="P:sulfate assimilation, phosphoadenylyl sulfate reduction by phosphoadenylyl-sulfate reductase (thioredoxin)"/>
    <property type="evidence" value="ECO:0007669"/>
    <property type="project" value="UniProtKB-UniRule"/>
</dbReference>
<dbReference type="PANTHER" id="PTHR46482:SF9">
    <property type="entry name" value="5'-ADENYLYLSULFATE REDUCTASE 1, CHLOROPLASTIC"/>
    <property type="match status" value="1"/>
</dbReference>
<dbReference type="InterPro" id="IPR014729">
    <property type="entry name" value="Rossmann-like_a/b/a_fold"/>
</dbReference>
<comment type="similarity">
    <text evidence="1 14">Belongs to the PAPS reductase family. CysH subfamily.</text>
</comment>
<evidence type="ECO:0000256" key="12">
    <source>
        <dbReference type="ARBA" id="ARBA00032041"/>
    </source>
</evidence>
<evidence type="ECO:0000256" key="13">
    <source>
        <dbReference type="ARBA" id="ARBA00048441"/>
    </source>
</evidence>
<keyword evidence="6 14" id="KW-0411">Iron-sulfur</keyword>
<dbReference type="PIRSF" id="PIRSF000857">
    <property type="entry name" value="PAPS_reductase"/>
    <property type="match status" value="1"/>
</dbReference>
<dbReference type="InterPro" id="IPR011798">
    <property type="entry name" value="APS_reductase"/>
</dbReference>
<reference evidence="16 17" key="1">
    <citation type="submission" date="2009-08" db="EMBL/GenBank/DDBJ databases">
        <authorList>
            <person name="Qin X."/>
            <person name="Bachman B."/>
            <person name="Battles P."/>
            <person name="Bell A."/>
            <person name="Bess C."/>
            <person name="Bickham C."/>
            <person name="Chaboub L."/>
            <person name="Chen D."/>
            <person name="Coyle M."/>
            <person name="Deiros D.R."/>
            <person name="Dinh H."/>
            <person name="Forbes L."/>
            <person name="Fowler G."/>
            <person name="Francisco L."/>
            <person name="Fu Q."/>
            <person name="Gubbala S."/>
            <person name="Hale W."/>
            <person name="Han Y."/>
            <person name="Hemphill L."/>
            <person name="Highlander S.K."/>
            <person name="Hirani K."/>
            <person name="Hogues M."/>
            <person name="Jackson L."/>
            <person name="Jakkamsetti A."/>
            <person name="Javaid M."/>
            <person name="Jiang H."/>
            <person name="Korchina V."/>
            <person name="Kovar C."/>
            <person name="Lara F."/>
            <person name="Lee S."/>
            <person name="Mata R."/>
            <person name="Mathew T."/>
            <person name="Moen C."/>
            <person name="Morales K."/>
            <person name="Munidasa M."/>
            <person name="Nazareth L."/>
            <person name="Ngo R."/>
            <person name="Nguyen L."/>
            <person name="Okwuonu G."/>
            <person name="Ongeri F."/>
            <person name="Patil S."/>
            <person name="Petrosino J."/>
            <person name="Pham C."/>
            <person name="Pham P."/>
            <person name="Pu L.-L."/>
            <person name="Puazo M."/>
            <person name="Raj R."/>
            <person name="Reid J."/>
            <person name="Rouhana J."/>
            <person name="Saada N."/>
            <person name="Shang Y."/>
            <person name="Simmons D."/>
            <person name="Thornton R."/>
            <person name="Warren J."/>
            <person name="Weissenberger G."/>
            <person name="Zhang J."/>
            <person name="Zhang L."/>
            <person name="Zhou C."/>
            <person name="Zhu D."/>
            <person name="Muzny D."/>
            <person name="Worley K."/>
            <person name="Gibbs R."/>
        </authorList>
    </citation>
    <scope>NUCLEOTIDE SEQUENCE [LARGE SCALE GENOMIC DNA]</scope>
    <source>
        <strain evidence="17">ATCC 15826 / DSM 8339 / NCTC 10426 / 6573</strain>
    </source>
</reference>
<dbReference type="GO" id="GO:0070814">
    <property type="term" value="P:hydrogen sulfide biosynthetic process"/>
    <property type="evidence" value="ECO:0007669"/>
    <property type="project" value="UniProtKB-UniRule"/>
</dbReference>
<dbReference type="GeneID" id="84790161"/>
<dbReference type="GO" id="GO:0004604">
    <property type="term" value="F:phosphoadenylyl-sulfate reductase (thioredoxin) activity"/>
    <property type="evidence" value="ECO:0007669"/>
    <property type="project" value="UniProtKB-UniRule"/>
</dbReference>
<feature type="binding site" evidence="14">
    <location>
        <position position="134"/>
    </location>
    <ligand>
        <name>[4Fe-4S] cluster</name>
        <dbReference type="ChEBI" id="CHEBI:49883"/>
    </ligand>
</feature>
<evidence type="ECO:0000256" key="11">
    <source>
        <dbReference type="ARBA" id="ARBA00030894"/>
    </source>
</evidence>
<name>C8NBR6_CARH6</name>
<keyword evidence="4 14" id="KW-0560">Oxidoreductase</keyword>
<comment type="caution">
    <text evidence="16">The sequence shown here is derived from an EMBL/GenBank/DDBJ whole genome shotgun (WGS) entry which is preliminary data.</text>
</comment>
<accession>C8NBR6</accession>
<comment type="cofactor">
    <cofactor evidence="14">
        <name>[4Fe-4S] cluster</name>
        <dbReference type="ChEBI" id="CHEBI:49883"/>
    </cofactor>
    <text evidence="14">Binds 1 [4Fe-4S] cluster per subunit.</text>
</comment>
<comment type="subcellular location">
    <subcellularLocation>
        <location evidence="14">Cytoplasm</location>
    </subcellularLocation>
</comment>
<feature type="binding site" evidence="14">
    <location>
        <position position="219"/>
    </location>
    <ligand>
        <name>[4Fe-4S] cluster</name>
        <dbReference type="ChEBI" id="CHEBI:49883"/>
    </ligand>
</feature>
<feature type="domain" description="Phosphoadenosine phosphosulphate reductase" evidence="15">
    <location>
        <begin position="49"/>
        <end position="220"/>
    </location>
</feature>
<dbReference type="InterPro" id="IPR002500">
    <property type="entry name" value="PAPS_reduct_dom"/>
</dbReference>
<dbReference type="GO" id="GO:0046872">
    <property type="term" value="F:metal ion binding"/>
    <property type="evidence" value="ECO:0007669"/>
    <property type="project" value="UniProtKB-KW"/>
</dbReference>
<feature type="active site" description="Nucleophile; cysteine thiosulfonate intermediate" evidence="14">
    <location>
        <position position="244"/>
    </location>
</feature>
<dbReference type="GO" id="GO:0019344">
    <property type="term" value="P:cysteine biosynthetic process"/>
    <property type="evidence" value="ECO:0007669"/>
    <property type="project" value="InterPro"/>
</dbReference>
<comment type="pathway">
    <text evidence="8 14">Sulfur metabolism; hydrogen sulfide biosynthesis; sulfite from sulfate.</text>
</comment>
<dbReference type="NCBIfam" id="NF002537">
    <property type="entry name" value="PRK02090.1"/>
    <property type="match status" value="1"/>
</dbReference>
<keyword evidence="17" id="KW-1185">Reference proteome</keyword>
<gene>
    <name evidence="14 16" type="primary">cysH</name>
    <name evidence="16" type="ORF">HMPREF0198_1944</name>
</gene>
<evidence type="ECO:0000256" key="2">
    <source>
        <dbReference type="ARBA" id="ARBA00022490"/>
    </source>
</evidence>
<protein>
    <recommendedName>
        <fullName evidence="10 14">Adenosine 5'-phosphosulfate reductase</fullName>
        <shortName evidence="14">APS reductase</shortName>
        <ecNumber evidence="9 14">1.8.4.10</ecNumber>
    </recommendedName>
    <alternativeName>
        <fullName evidence="12 14">5'-adenylylsulfate reductase</fullName>
    </alternativeName>
    <alternativeName>
        <fullName evidence="11 14">Thioredoxin-dependent 5'-adenylylsulfate reductase</fullName>
    </alternativeName>
</protein>
<proteinExistence type="inferred from homology"/>
<evidence type="ECO:0000256" key="10">
    <source>
        <dbReference type="ARBA" id="ARBA00029514"/>
    </source>
</evidence>
<dbReference type="HOGENOM" id="CLU_044089_1_0_6"/>
<evidence type="ECO:0000256" key="4">
    <source>
        <dbReference type="ARBA" id="ARBA00023002"/>
    </source>
</evidence>
<evidence type="ECO:0000313" key="16">
    <source>
        <dbReference type="EMBL" id="EEV87941.1"/>
    </source>
</evidence>
<dbReference type="GO" id="GO:0051539">
    <property type="term" value="F:4 iron, 4 sulfur cluster binding"/>
    <property type="evidence" value="ECO:0007669"/>
    <property type="project" value="UniProtKB-UniRule"/>
</dbReference>
<dbReference type="SUPFAM" id="SSF52402">
    <property type="entry name" value="Adenine nucleotide alpha hydrolases-like"/>
    <property type="match status" value="1"/>
</dbReference>
<dbReference type="NCBIfam" id="TIGR02055">
    <property type="entry name" value="APS_reductase"/>
    <property type="match status" value="1"/>
</dbReference>
<dbReference type="HAMAP" id="MF_00063">
    <property type="entry name" value="CysH"/>
    <property type="match status" value="1"/>
</dbReference>
<dbReference type="InterPro" id="IPR004511">
    <property type="entry name" value="PAPS/APS_Rdtase"/>
</dbReference>
<evidence type="ECO:0000256" key="8">
    <source>
        <dbReference type="ARBA" id="ARBA00024327"/>
    </source>
</evidence>
<dbReference type="Gene3D" id="3.40.50.620">
    <property type="entry name" value="HUPs"/>
    <property type="match status" value="1"/>
</dbReference>
<evidence type="ECO:0000256" key="3">
    <source>
        <dbReference type="ARBA" id="ARBA00022723"/>
    </source>
</evidence>
<evidence type="ECO:0000256" key="5">
    <source>
        <dbReference type="ARBA" id="ARBA00023004"/>
    </source>
</evidence>
<dbReference type="OrthoDB" id="9794018at2"/>
<evidence type="ECO:0000256" key="6">
    <source>
        <dbReference type="ARBA" id="ARBA00023014"/>
    </source>
</evidence>
<dbReference type="PANTHER" id="PTHR46482">
    <property type="entry name" value="5'-ADENYLYLSULFATE REDUCTASE 3, CHLOROPLASTIC"/>
    <property type="match status" value="1"/>
</dbReference>
<comment type="function">
    <text evidence="7 14">Catalyzes the formation of sulfite from adenosine 5'-phosphosulfate (APS) using thioredoxin as an electron donor.</text>
</comment>
<sequence length="248" mass="28227">MTAAFALQRPALWQIPQPAAEVFAHLPEKTAQLRARLQDICARHQRVKLASSLAVEDMVITDQLAQFAAPVEVFMLETGRLNAETLAYAEVVRARYPALDFRLYQPDAAEVAEYVNTHGLNAFYQSVELRKRCCFIRKVAPLNRALADADAWLTGQRRAQSVTRSELALHEHDEARGIAKYNPIFDWSEDDVWAYIQQNAIPFNELYHQGYPSIGCEPCTIAVKAGEDIRAGRWWWENKNSRECGLHK</sequence>
<evidence type="ECO:0000259" key="15">
    <source>
        <dbReference type="Pfam" id="PF01507"/>
    </source>
</evidence>
<feature type="binding site" evidence="14">
    <location>
        <position position="216"/>
    </location>
    <ligand>
        <name>[4Fe-4S] cluster</name>
        <dbReference type="ChEBI" id="CHEBI:49883"/>
    </ligand>
</feature>
<evidence type="ECO:0000313" key="17">
    <source>
        <dbReference type="Proteomes" id="UP000004870"/>
    </source>
</evidence>
<dbReference type="RefSeq" id="WP_004142031.1">
    <property type="nucleotide sequence ID" value="NZ_GG694027.1"/>
</dbReference>
<dbReference type="AlphaFoldDB" id="C8NBR6"/>
<organism evidence="16 17">
    <name type="scientific">Cardiobacterium hominis (strain ATCC 15826 / DSM 8339 / NCTC 10426 / 6573)</name>
    <dbReference type="NCBI Taxonomy" id="638300"/>
    <lineage>
        <taxon>Bacteria</taxon>
        <taxon>Pseudomonadati</taxon>
        <taxon>Pseudomonadota</taxon>
        <taxon>Gammaproteobacteria</taxon>
        <taxon>Cardiobacteriales</taxon>
        <taxon>Cardiobacteriaceae</taxon>
        <taxon>Cardiobacterium</taxon>
    </lineage>
</organism>
<dbReference type="Proteomes" id="UP000004870">
    <property type="component" value="Unassembled WGS sequence"/>
</dbReference>
<dbReference type="EC" id="1.8.4.10" evidence="9 14"/>
<dbReference type="NCBIfam" id="TIGR00434">
    <property type="entry name" value="cysH"/>
    <property type="match status" value="1"/>
</dbReference>
<dbReference type="EMBL" id="ACKY01000106">
    <property type="protein sequence ID" value="EEV87941.1"/>
    <property type="molecule type" value="Genomic_DNA"/>
</dbReference>
<feature type="binding site" evidence="14">
    <location>
        <position position="133"/>
    </location>
    <ligand>
        <name>[4Fe-4S] cluster</name>
        <dbReference type="ChEBI" id="CHEBI:49883"/>
    </ligand>
</feature>
<evidence type="ECO:0000256" key="14">
    <source>
        <dbReference type="HAMAP-Rule" id="MF_00063"/>
    </source>
</evidence>
<keyword evidence="2 14" id="KW-0963">Cytoplasm</keyword>
<keyword evidence="5 14" id="KW-0408">Iron</keyword>
<keyword evidence="3 14" id="KW-0479">Metal-binding</keyword>
<dbReference type="GO" id="GO:0043866">
    <property type="term" value="F:adenylyl-sulfate reductase (thioredoxin) activity"/>
    <property type="evidence" value="ECO:0007669"/>
    <property type="project" value="UniProtKB-EC"/>
</dbReference>
<evidence type="ECO:0000256" key="1">
    <source>
        <dbReference type="ARBA" id="ARBA00009732"/>
    </source>
</evidence>
<dbReference type="CDD" id="cd23945">
    <property type="entry name" value="PAPS_reductase"/>
    <property type="match status" value="1"/>
</dbReference>
<dbReference type="Pfam" id="PF01507">
    <property type="entry name" value="PAPS_reduct"/>
    <property type="match status" value="1"/>
</dbReference>
<dbReference type="STRING" id="2718.CHUV0807_0090"/>
<evidence type="ECO:0000256" key="7">
    <source>
        <dbReference type="ARBA" id="ARBA00024298"/>
    </source>
</evidence>
<dbReference type="GO" id="GO:0005737">
    <property type="term" value="C:cytoplasm"/>
    <property type="evidence" value="ECO:0007669"/>
    <property type="project" value="UniProtKB-SubCell"/>
</dbReference>
<evidence type="ECO:0000256" key="9">
    <source>
        <dbReference type="ARBA" id="ARBA00024386"/>
    </source>
</evidence>